<organism evidence="2 3">
    <name type="scientific">Thermocrispum agreste</name>
    <dbReference type="NCBI Taxonomy" id="37925"/>
    <lineage>
        <taxon>Bacteria</taxon>
        <taxon>Bacillati</taxon>
        <taxon>Actinomycetota</taxon>
        <taxon>Actinomycetes</taxon>
        <taxon>Pseudonocardiales</taxon>
        <taxon>Pseudonocardiaceae</taxon>
        <taxon>Thermocrispum</taxon>
    </lineage>
</organism>
<evidence type="ECO:0000313" key="2">
    <source>
        <dbReference type="EMBL" id="MFO7194204.1"/>
    </source>
</evidence>
<proteinExistence type="predicted"/>
<accession>A0ABD6FJT8</accession>
<feature type="region of interest" description="Disordered" evidence="1">
    <location>
        <begin position="38"/>
        <end position="98"/>
    </location>
</feature>
<dbReference type="EMBL" id="QGUI02000383">
    <property type="protein sequence ID" value="MFO7194204.1"/>
    <property type="molecule type" value="Genomic_DNA"/>
</dbReference>
<dbReference type="Proteomes" id="UP000249324">
    <property type="component" value="Unassembled WGS sequence"/>
</dbReference>
<reference evidence="2 3" key="1">
    <citation type="journal article" date="2021" name="BMC Genomics">
        <title>Genome-resolved metagenome and metatranscriptome analyses of thermophilic composting reveal key bacterial players and their metabolic interactions.</title>
        <authorList>
            <person name="Braga L.P.P."/>
            <person name="Pereira R.V."/>
            <person name="Martins L.F."/>
            <person name="Moura L.M.S."/>
            <person name="Sanchez F.B."/>
            <person name="Patane J.S.L."/>
            <person name="da Silva A.M."/>
            <person name="Setubal J.C."/>
        </authorList>
    </citation>
    <scope>NUCLEOTIDE SEQUENCE [LARGE SCALE GENOMIC DNA]</scope>
    <source>
        <strain evidence="2">ZC4RG45</strain>
    </source>
</reference>
<feature type="region of interest" description="Disordered" evidence="1">
    <location>
        <begin position="1"/>
        <end position="21"/>
    </location>
</feature>
<dbReference type="AlphaFoldDB" id="A0ABD6FJT8"/>
<feature type="non-terminal residue" evidence="2">
    <location>
        <position position="1"/>
    </location>
</feature>
<feature type="compositionally biased region" description="Polar residues" evidence="1">
    <location>
        <begin position="70"/>
        <end position="90"/>
    </location>
</feature>
<gene>
    <name evidence="2" type="ORF">DIU77_018340</name>
</gene>
<evidence type="ECO:0000313" key="3">
    <source>
        <dbReference type="Proteomes" id="UP000249324"/>
    </source>
</evidence>
<name>A0ABD6FJT8_9PSEU</name>
<evidence type="ECO:0000256" key="1">
    <source>
        <dbReference type="SAM" id="MobiDB-lite"/>
    </source>
</evidence>
<sequence length="98" mass="10757">RGLPRSTPGRTEGQVVRKEVDPVPHLVHVQQLVVHRRVEQLESAQPQEEPSPGLRPGRGMRRRRSAAATKPTTSAMTSVVCSTPSDTSPTAVVDRSWQ</sequence>
<comment type="caution">
    <text evidence="2">The sequence shown here is derived from an EMBL/GenBank/DDBJ whole genome shotgun (WGS) entry which is preliminary data.</text>
</comment>
<protein>
    <submittedName>
        <fullName evidence="2">Uncharacterized protein</fullName>
    </submittedName>
</protein>